<dbReference type="AlphaFoldDB" id="A0AAW6GIV6"/>
<gene>
    <name evidence="1" type="ORF">POZ22_20650</name>
</gene>
<dbReference type="EMBL" id="JAQNSB010000048">
    <property type="protein sequence ID" value="MDC1857161.1"/>
    <property type="molecule type" value="Genomic_DNA"/>
</dbReference>
<reference evidence="1" key="1">
    <citation type="submission" date="2022-10" db="EMBL/GenBank/DDBJ databases">
        <title>Human gut microbiome strain richness.</title>
        <authorList>
            <person name="Chen-Liaw A."/>
        </authorList>
    </citation>
    <scope>NUCLEOTIDE SEQUENCE</scope>
    <source>
        <strain evidence="1">BSD2780061687st1_G10_BSD2780061687b_171204</strain>
    </source>
</reference>
<dbReference type="GO" id="GO:0003677">
    <property type="term" value="F:DNA binding"/>
    <property type="evidence" value="ECO:0007669"/>
    <property type="project" value="UniProtKB-KW"/>
</dbReference>
<dbReference type="Proteomes" id="UP001214113">
    <property type="component" value="Unassembled WGS sequence"/>
</dbReference>
<sequence>MNCNKKRFTLRLTDEEFRELTRIKGLIGITTTTKAIRYIINHFAELNNRYIEEINKNAALKEKYKKQDRCIESLLKSISSLKELDDLKVVLPEKRLGKK</sequence>
<protein>
    <submittedName>
        <fullName evidence="1">DNA-binding protein</fullName>
    </submittedName>
</protein>
<keyword evidence="1" id="KW-0238">DNA-binding</keyword>
<comment type="caution">
    <text evidence="1">The sequence shown here is derived from an EMBL/GenBank/DDBJ whole genome shotgun (WGS) entry which is preliminary data.</text>
</comment>
<evidence type="ECO:0000313" key="1">
    <source>
        <dbReference type="EMBL" id="MDC1857161.1"/>
    </source>
</evidence>
<organism evidence="1 2">
    <name type="scientific">Bacteroides uniformis</name>
    <dbReference type="NCBI Taxonomy" id="820"/>
    <lineage>
        <taxon>Bacteria</taxon>
        <taxon>Pseudomonadati</taxon>
        <taxon>Bacteroidota</taxon>
        <taxon>Bacteroidia</taxon>
        <taxon>Bacteroidales</taxon>
        <taxon>Bacteroidaceae</taxon>
        <taxon>Bacteroides</taxon>
    </lineage>
</organism>
<name>A0AAW6GIV6_BACUN</name>
<evidence type="ECO:0000313" key="2">
    <source>
        <dbReference type="Proteomes" id="UP001214113"/>
    </source>
</evidence>
<dbReference type="RefSeq" id="WP_272195977.1">
    <property type="nucleotide sequence ID" value="NZ_JAQNSB010000048.1"/>
</dbReference>
<accession>A0AAW6GIV6</accession>
<proteinExistence type="predicted"/>